<evidence type="ECO:0000256" key="1">
    <source>
        <dbReference type="SAM" id="Phobius"/>
    </source>
</evidence>
<accession>A0A4U9IY50</accession>
<gene>
    <name evidence="3" type="primary">fhaB_3</name>
    <name evidence="3" type="ORF">NCTC13032_07342</name>
</gene>
<dbReference type="InterPro" id="IPR011050">
    <property type="entry name" value="Pectin_lyase_fold/virulence"/>
</dbReference>
<keyword evidence="1" id="KW-0472">Membrane</keyword>
<name>A0A4U9IY50_9ENTR</name>
<dbReference type="InterPro" id="IPR008638">
    <property type="entry name" value="FhaB/CdiA-like_TPS"/>
</dbReference>
<dbReference type="SMART" id="SM00912">
    <property type="entry name" value="Haemagg_act"/>
    <property type="match status" value="1"/>
</dbReference>
<dbReference type="NCBIfam" id="TIGR01901">
    <property type="entry name" value="adhes_NPXG"/>
    <property type="match status" value="1"/>
</dbReference>
<evidence type="ECO:0000313" key="4">
    <source>
        <dbReference type="Proteomes" id="UP000310719"/>
    </source>
</evidence>
<dbReference type="SUPFAM" id="SSF51126">
    <property type="entry name" value="Pectin lyase-like"/>
    <property type="match status" value="1"/>
</dbReference>
<feature type="domain" description="Filamentous haemagglutinin FhaB/tRNA nuclease CdiA-like TPS" evidence="2">
    <location>
        <begin position="86"/>
        <end position="193"/>
    </location>
</feature>
<dbReference type="InterPro" id="IPR024973">
    <property type="entry name" value="ESPR"/>
</dbReference>
<evidence type="ECO:0000259" key="2">
    <source>
        <dbReference type="SMART" id="SM00912"/>
    </source>
</evidence>
<dbReference type="InterPro" id="IPR012334">
    <property type="entry name" value="Pectin_lyas_fold"/>
</dbReference>
<protein>
    <submittedName>
        <fullName evidence="3">Filamentous hemagglutinin</fullName>
    </submittedName>
</protein>
<sequence>MNKRLYRIVFNKARGMLMVVSELARGCAGTSPSPGIGRSLQRLVCRVGALSFALWLASGAVTIQAAGIVADASAPGKQQPTVISTANGTTQVNIQTPSAGGVSRNTYSQFDVGRDGVILNNSHKNTSTQIGGMVTANPWLAKGEAKVILNEVNRAPTPSQLNGYIEVAGQKADVVIASRPASPATAAAFINARARHR</sequence>
<organism evidence="3 4">
    <name type="scientific">Leclercia adecarboxylata</name>
    <dbReference type="NCBI Taxonomy" id="83655"/>
    <lineage>
        <taxon>Bacteria</taxon>
        <taxon>Pseudomonadati</taxon>
        <taxon>Pseudomonadota</taxon>
        <taxon>Gammaproteobacteria</taxon>
        <taxon>Enterobacterales</taxon>
        <taxon>Enterobacteriaceae</taxon>
        <taxon>Leclercia</taxon>
    </lineage>
</organism>
<keyword evidence="1" id="KW-0812">Transmembrane</keyword>
<dbReference type="EMBL" id="LR590464">
    <property type="protein sequence ID" value="VTP83422.1"/>
    <property type="molecule type" value="Genomic_DNA"/>
</dbReference>
<dbReference type="AlphaFoldDB" id="A0A4U9IY50"/>
<dbReference type="Pfam" id="PF13018">
    <property type="entry name" value="ESPR"/>
    <property type="match status" value="1"/>
</dbReference>
<dbReference type="Pfam" id="PF05860">
    <property type="entry name" value="TPS"/>
    <property type="match status" value="1"/>
</dbReference>
<dbReference type="Gene3D" id="2.160.20.10">
    <property type="entry name" value="Single-stranded right-handed beta-helix, Pectin lyase-like"/>
    <property type="match status" value="1"/>
</dbReference>
<dbReference type="Proteomes" id="UP000310719">
    <property type="component" value="Chromosome"/>
</dbReference>
<feature type="transmembrane region" description="Helical" evidence="1">
    <location>
        <begin position="47"/>
        <end position="70"/>
    </location>
</feature>
<reference evidence="3 4" key="1">
    <citation type="submission" date="2019-05" db="EMBL/GenBank/DDBJ databases">
        <authorList>
            <consortium name="Pathogen Informatics"/>
        </authorList>
    </citation>
    <scope>NUCLEOTIDE SEQUENCE [LARGE SCALE GENOMIC DNA]</scope>
    <source>
        <strain evidence="3 4">NCTC13032</strain>
    </source>
</reference>
<evidence type="ECO:0000313" key="3">
    <source>
        <dbReference type="EMBL" id="VTP83422.1"/>
    </source>
</evidence>
<keyword evidence="1" id="KW-1133">Transmembrane helix</keyword>
<proteinExistence type="predicted"/>